<evidence type="ECO:0000256" key="11">
    <source>
        <dbReference type="ARBA" id="ARBA00023004"/>
    </source>
</evidence>
<evidence type="ECO:0000256" key="13">
    <source>
        <dbReference type="ARBA" id="ARBA00023136"/>
    </source>
</evidence>
<evidence type="ECO:0000256" key="3">
    <source>
        <dbReference type="ARBA" id="ARBA00022528"/>
    </source>
</evidence>
<feature type="transmembrane region" description="Helical" evidence="15">
    <location>
        <begin position="559"/>
        <end position="578"/>
    </location>
</feature>
<accession>W7U478</accession>
<evidence type="ECO:0000256" key="8">
    <source>
        <dbReference type="ARBA" id="ARBA00022946"/>
    </source>
</evidence>
<dbReference type="Gene3D" id="2.102.10.10">
    <property type="entry name" value="Rieske [2Fe-2S] iron-sulphur domain"/>
    <property type="match status" value="1"/>
</dbReference>
<dbReference type="Pfam" id="PF00355">
    <property type="entry name" value="Rieske"/>
    <property type="match status" value="1"/>
</dbReference>
<keyword evidence="4" id="KW-0934">Plastid</keyword>
<dbReference type="AlphaFoldDB" id="W7U478"/>
<keyword evidence="5 15" id="KW-0812">Transmembrane</keyword>
<proteinExistence type="predicted"/>
<evidence type="ECO:0000259" key="16">
    <source>
        <dbReference type="PROSITE" id="PS51296"/>
    </source>
</evidence>
<dbReference type="PANTHER" id="PTHR21266:SF32">
    <property type="entry name" value="CHOLESTEROL 7-DESATURASE NVD"/>
    <property type="match status" value="1"/>
</dbReference>
<keyword evidence="10" id="KW-0560">Oxidoreductase</keyword>
<feature type="domain" description="Rieske" evidence="16">
    <location>
        <begin position="93"/>
        <end position="216"/>
    </location>
</feature>
<dbReference type="InterPro" id="IPR017941">
    <property type="entry name" value="Rieske_2Fe-2S"/>
</dbReference>
<name>W7U478_9STRA</name>
<feature type="region of interest" description="Disordered" evidence="14">
    <location>
        <begin position="308"/>
        <end position="331"/>
    </location>
</feature>
<keyword evidence="9 15" id="KW-1133">Transmembrane helix</keyword>
<organism evidence="17 18">
    <name type="scientific">Nannochloropsis gaditana</name>
    <dbReference type="NCBI Taxonomy" id="72520"/>
    <lineage>
        <taxon>Eukaryota</taxon>
        <taxon>Sar</taxon>
        <taxon>Stramenopiles</taxon>
        <taxon>Ochrophyta</taxon>
        <taxon>Eustigmatophyceae</taxon>
        <taxon>Eustigmatales</taxon>
        <taxon>Monodopsidaceae</taxon>
        <taxon>Nannochloropsis</taxon>
    </lineage>
</organism>
<dbReference type="InterPro" id="IPR050584">
    <property type="entry name" value="Cholesterol_7-desaturase"/>
</dbReference>
<dbReference type="GO" id="GO:0009507">
    <property type="term" value="C:chloroplast"/>
    <property type="evidence" value="ECO:0007669"/>
    <property type="project" value="UniProtKB-SubCell"/>
</dbReference>
<evidence type="ECO:0000256" key="1">
    <source>
        <dbReference type="ARBA" id="ARBA00004229"/>
    </source>
</evidence>
<comment type="subcellular location">
    <subcellularLocation>
        <location evidence="2">Membrane</location>
    </subcellularLocation>
    <subcellularLocation>
        <location evidence="1">Plastid</location>
        <location evidence="1">Chloroplast</location>
    </subcellularLocation>
</comment>
<dbReference type="GO" id="GO:0010277">
    <property type="term" value="F:chlorophyllide a oxygenase activity"/>
    <property type="evidence" value="ECO:0007669"/>
    <property type="project" value="InterPro"/>
</dbReference>
<evidence type="ECO:0000256" key="7">
    <source>
        <dbReference type="ARBA" id="ARBA00022723"/>
    </source>
</evidence>
<reference evidence="17 18" key="1">
    <citation type="journal article" date="2014" name="Mol. Plant">
        <title>Chromosome Scale Genome Assembly and Transcriptome Profiling of Nannochloropsis gaditana in Nitrogen Depletion.</title>
        <authorList>
            <person name="Corteggiani Carpinelli E."/>
            <person name="Telatin A."/>
            <person name="Vitulo N."/>
            <person name="Forcato C."/>
            <person name="D'Angelo M."/>
            <person name="Schiavon R."/>
            <person name="Vezzi A."/>
            <person name="Giacometti G.M."/>
            <person name="Morosinotto T."/>
            <person name="Valle G."/>
        </authorList>
    </citation>
    <scope>NUCLEOTIDE SEQUENCE [LARGE SCALE GENOMIC DNA]</scope>
    <source>
        <strain evidence="17 18">B-31</strain>
    </source>
</reference>
<evidence type="ECO:0000256" key="15">
    <source>
        <dbReference type="SAM" id="Phobius"/>
    </source>
</evidence>
<dbReference type="SUPFAM" id="SSF55961">
    <property type="entry name" value="Bet v1-like"/>
    <property type="match status" value="1"/>
</dbReference>
<keyword evidence="3" id="KW-0150">Chloroplast</keyword>
<evidence type="ECO:0000313" key="17">
    <source>
        <dbReference type="EMBL" id="EWM27741.1"/>
    </source>
</evidence>
<keyword evidence="7" id="KW-0479">Metal-binding</keyword>
<evidence type="ECO:0000256" key="9">
    <source>
        <dbReference type="ARBA" id="ARBA00022989"/>
    </source>
</evidence>
<dbReference type="InterPro" id="IPR036922">
    <property type="entry name" value="Rieske_2Fe-2S_sf"/>
</dbReference>
<keyword evidence="11" id="KW-0408">Iron</keyword>
<evidence type="ECO:0000256" key="2">
    <source>
        <dbReference type="ARBA" id="ARBA00004370"/>
    </source>
</evidence>
<dbReference type="Gene3D" id="3.90.380.10">
    <property type="entry name" value="Naphthalene 1,2-dioxygenase Alpha Subunit, Chain A, domain 1"/>
    <property type="match status" value="1"/>
</dbReference>
<keyword evidence="6" id="KW-0001">2Fe-2S</keyword>
<protein>
    <submittedName>
        <fullName evidence="17">Pheophorbide a oxygenase</fullName>
    </submittedName>
</protein>
<dbReference type="GO" id="GO:0046872">
    <property type="term" value="F:metal ion binding"/>
    <property type="evidence" value="ECO:0007669"/>
    <property type="project" value="UniProtKB-KW"/>
</dbReference>
<evidence type="ECO:0000256" key="12">
    <source>
        <dbReference type="ARBA" id="ARBA00023014"/>
    </source>
</evidence>
<dbReference type="Pfam" id="PF08417">
    <property type="entry name" value="PaO"/>
    <property type="match status" value="1"/>
</dbReference>
<dbReference type="InterPro" id="IPR013626">
    <property type="entry name" value="PaO"/>
</dbReference>
<comment type="caution">
    <text evidence="17">The sequence shown here is derived from an EMBL/GenBank/DDBJ whole genome shotgun (WGS) entry which is preliminary data.</text>
</comment>
<dbReference type="PROSITE" id="PS51296">
    <property type="entry name" value="RIESKE"/>
    <property type="match status" value="1"/>
</dbReference>
<evidence type="ECO:0000256" key="10">
    <source>
        <dbReference type="ARBA" id="ARBA00023002"/>
    </source>
</evidence>
<keyword evidence="13 15" id="KW-0472">Membrane</keyword>
<dbReference type="OrthoDB" id="426882at2759"/>
<evidence type="ECO:0000256" key="14">
    <source>
        <dbReference type="SAM" id="MobiDB-lite"/>
    </source>
</evidence>
<dbReference type="EMBL" id="AZIL01000424">
    <property type="protein sequence ID" value="EWM27741.1"/>
    <property type="molecule type" value="Genomic_DNA"/>
</dbReference>
<evidence type="ECO:0000256" key="6">
    <source>
        <dbReference type="ARBA" id="ARBA00022714"/>
    </source>
</evidence>
<gene>
    <name evidence="17" type="ORF">Naga_100034g24</name>
</gene>
<keyword evidence="8" id="KW-0809">Transit peptide</keyword>
<evidence type="ECO:0000313" key="18">
    <source>
        <dbReference type="Proteomes" id="UP000019335"/>
    </source>
</evidence>
<dbReference type="GO" id="GO:0016020">
    <property type="term" value="C:membrane"/>
    <property type="evidence" value="ECO:0007669"/>
    <property type="project" value="UniProtKB-SubCell"/>
</dbReference>
<keyword evidence="12" id="KW-0411">Iron-sulfur</keyword>
<dbReference type="GO" id="GO:0051537">
    <property type="term" value="F:2 iron, 2 sulfur cluster binding"/>
    <property type="evidence" value="ECO:0007669"/>
    <property type="project" value="UniProtKB-KW"/>
</dbReference>
<dbReference type="PANTHER" id="PTHR21266">
    <property type="entry name" value="IRON-SULFUR DOMAIN CONTAINING PROTEIN"/>
    <property type="match status" value="1"/>
</dbReference>
<keyword evidence="18" id="KW-1185">Reference proteome</keyword>
<evidence type="ECO:0000256" key="5">
    <source>
        <dbReference type="ARBA" id="ARBA00022692"/>
    </source>
</evidence>
<dbReference type="SUPFAM" id="SSF50022">
    <property type="entry name" value="ISP domain"/>
    <property type="match status" value="1"/>
</dbReference>
<sequence>MPTNRLRRRVSGLSHLPFRVFVLYACLPSISRAFVGGTMSKFPTFLQTYCHKFTKISLNMPAAARILSPASVIEAKENGIEEDDDAFDWWKQWYPVALTRDIDGAVPTKVMLLGRDLVLWREGTAADAKKGAVRTWRCFVDRCPHRLAPLSEGRIDTRTGHLQCAYHGWEFSGSGQCSKIPQTDPETDQGGAGALRSRRACATSLPTLEAQGMIWVWPDTSKEGVEASKAVKPTLMKDVDEKEMSYLVVCRDMPYGFDTLLENGIDPSHLPFAHHNIISNRNQAAYIDTQVDKIWKGGFDSNQFYPKRGRKPSLPPISVSEQNSLTKDKHADAHRMADCINELSERFPDRPIAPPTVRVPQSLHFRPPTLLYQVINVTAIFDKIPFLPKRERLIRIVTYAVPVAPGRSRVIYRFLRNYFLPPFSWMRWPPEWIQHQRILRVLDSDTVFLHGQERERALLSPSAAADVDRCYFMPTAADGSVRALRKWLARFGGPRWLVPDLSSLPPTPDRRTLLDRYESHTKSCKICRGALRNLKRLRQLIGFMSVMAFYLGLLGQSVYTRLAGGFFTVLGITGSVVIKRFEERFYFQPWDHGRN</sequence>
<evidence type="ECO:0000256" key="4">
    <source>
        <dbReference type="ARBA" id="ARBA00022640"/>
    </source>
</evidence>
<dbReference type="Proteomes" id="UP000019335">
    <property type="component" value="Chromosome 6"/>
</dbReference>